<accession>A0A0L6V4Q7</accession>
<reference evidence="2 3" key="1">
    <citation type="submission" date="2015-08" db="EMBL/GenBank/DDBJ databases">
        <title>Next Generation Sequencing and Analysis of the Genome of Puccinia sorghi L Schw, the Causal Agent of Maize Common Rust.</title>
        <authorList>
            <person name="Rochi L."/>
            <person name="Burguener G."/>
            <person name="Darino M."/>
            <person name="Turjanski A."/>
            <person name="Kreff E."/>
            <person name="Dieguez M.J."/>
            <person name="Sacco F."/>
        </authorList>
    </citation>
    <scope>NUCLEOTIDE SEQUENCE [LARGE SCALE GENOMIC DNA]</scope>
    <source>
        <strain evidence="2 3">RO10H11247</strain>
    </source>
</reference>
<feature type="transmembrane region" description="Helical" evidence="1">
    <location>
        <begin position="643"/>
        <end position="661"/>
    </location>
</feature>
<dbReference type="Proteomes" id="UP000037035">
    <property type="component" value="Unassembled WGS sequence"/>
</dbReference>
<name>A0A0L6V4Q7_9BASI</name>
<sequence>MDSQSNESSNADSITILLSKPLDTLRCFIQIFILAIRRGAFIFSTRIRSRVVIQTSLVSLFHNTHILHTAKFVHTSAKDPVEAPFCCICHFLPLFCDFHTEKMLNSQRTLCLKSRPSTSLTPHEFSSRIKTIKSTITKIIKSISDLKFSIGISNVKDHHCLQPPQNNNITNHSPSFNSLTLTLCFSFLIIHFPFFCCLIPKSLNLLFFFFSLFFLSTKLLQSTSKINSCCHLASFYILVRYCVVCLLSLSYLFFFISLMIFFFFSLVLFLAINRFNFSKKQNLLNCLQLKYSMLHSNSTLCTVTVHQSLFESFWEKVGSNIKSFVGISPCQLPEFEQVIFVDIMFLNAIRINNNVLMTDKTNVYEYCFCLVLCKRKLWKLWCHFLFGGNGLPFAMNLKGSFPFPFLVLFSFFSFNCSFFCFREYNFFDLKWNISNLKIDSCVSSLLSFICGISRISSSSSYHDYNHLPCSSRTVPKLTLEPQPPVPTPAPNCRPGNAMTFPGNYINLPAMPSIFQAFLGNECHGFSRLCPGFCKTIFGTHPHTITLNHFRNKILYLRDEFNPGIQLCCSSNWAFAVRLDLNLCVVWASQNKNFHLIMFCFQFCISLFLPQKPTMLIVKLILILFFLLVFVTTISYIIMKQSTFLLLALLFYIHYYFLYQFSTNLHIYKSFLLSRSYLQNLCEIWSIRPAVHPRANPCHPTLPVVPSSRLCATAPSSAPAKTSICGLRRALHAGLPALDSAVPSKNACNPSNSLSCLTACKDPDNLTSVLCWRQNSRRVPLGLQVRSNAEPSIWSIFGINLQ</sequence>
<protein>
    <submittedName>
        <fullName evidence="2">Uncharacterized protein</fullName>
    </submittedName>
</protein>
<keyword evidence="1" id="KW-0472">Membrane</keyword>
<dbReference type="AlphaFoldDB" id="A0A0L6V4Q7"/>
<gene>
    <name evidence="2" type="ORF">VP01_265g4</name>
</gene>
<evidence type="ECO:0000313" key="3">
    <source>
        <dbReference type="Proteomes" id="UP000037035"/>
    </source>
</evidence>
<evidence type="ECO:0000256" key="1">
    <source>
        <dbReference type="SAM" id="Phobius"/>
    </source>
</evidence>
<keyword evidence="1" id="KW-0812">Transmembrane</keyword>
<feature type="transmembrane region" description="Helical" evidence="1">
    <location>
        <begin position="403"/>
        <end position="421"/>
    </location>
</feature>
<dbReference type="VEuPathDB" id="FungiDB:VP01_265g4"/>
<organism evidence="2 3">
    <name type="scientific">Puccinia sorghi</name>
    <dbReference type="NCBI Taxonomy" id="27349"/>
    <lineage>
        <taxon>Eukaryota</taxon>
        <taxon>Fungi</taxon>
        <taxon>Dikarya</taxon>
        <taxon>Basidiomycota</taxon>
        <taxon>Pucciniomycotina</taxon>
        <taxon>Pucciniomycetes</taxon>
        <taxon>Pucciniales</taxon>
        <taxon>Pucciniaceae</taxon>
        <taxon>Puccinia</taxon>
    </lineage>
</organism>
<comment type="caution">
    <text evidence="2">The sequence shown here is derived from an EMBL/GenBank/DDBJ whole genome shotgun (WGS) entry which is preliminary data.</text>
</comment>
<evidence type="ECO:0000313" key="2">
    <source>
        <dbReference type="EMBL" id="KNZ55502.1"/>
    </source>
</evidence>
<feature type="transmembrane region" description="Helical" evidence="1">
    <location>
        <begin position="592"/>
        <end position="609"/>
    </location>
</feature>
<dbReference type="EMBL" id="LAVV01007568">
    <property type="protein sequence ID" value="KNZ55502.1"/>
    <property type="molecule type" value="Genomic_DNA"/>
</dbReference>
<keyword evidence="1" id="KW-1133">Transmembrane helix</keyword>
<keyword evidence="3" id="KW-1185">Reference proteome</keyword>
<feature type="transmembrane region" description="Helical" evidence="1">
    <location>
        <begin position="615"/>
        <end position="636"/>
    </location>
</feature>
<feature type="transmembrane region" description="Helical" evidence="1">
    <location>
        <begin position="380"/>
        <end position="397"/>
    </location>
</feature>
<proteinExistence type="predicted"/>
<feature type="transmembrane region" description="Helical" evidence="1">
    <location>
        <begin position="241"/>
        <end position="272"/>
    </location>
</feature>